<dbReference type="Proteomes" id="UP000323732">
    <property type="component" value="Unassembled WGS sequence"/>
</dbReference>
<dbReference type="InterPro" id="IPR000551">
    <property type="entry name" value="MerR-type_HTH_dom"/>
</dbReference>
<evidence type="ECO:0000259" key="2">
    <source>
        <dbReference type="Pfam" id="PF13411"/>
    </source>
</evidence>
<feature type="region of interest" description="Disordered" evidence="1">
    <location>
        <begin position="169"/>
        <end position="193"/>
    </location>
</feature>
<dbReference type="GO" id="GO:0003677">
    <property type="term" value="F:DNA binding"/>
    <property type="evidence" value="ECO:0007669"/>
    <property type="project" value="InterPro"/>
</dbReference>
<evidence type="ECO:0000313" key="3">
    <source>
        <dbReference type="EMBL" id="TYS55794.1"/>
    </source>
</evidence>
<dbReference type="InterPro" id="IPR009061">
    <property type="entry name" value="DNA-bd_dom_put_sf"/>
</dbReference>
<dbReference type="GO" id="GO:0006355">
    <property type="term" value="P:regulation of DNA-templated transcription"/>
    <property type="evidence" value="ECO:0007669"/>
    <property type="project" value="InterPro"/>
</dbReference>
<protein>
    <submittedName>
        <fullName evidence="3">MerR family transcriptional regulator</fullName>
    </submittedName>
</protein>
<dbReference type="AlphaFoldDB" id="A0A5D4S181"/>
<comment type="caution">
    <text evidence="3">The sequence shown here is derived from an EMBL/GenBank/DDBJ whole genome shotgun (WGS) entry which is preliminary data.</text>
</comment>
<organism evidence="3 4">
    <name type="scientific">Bacillus infantis</name>
    <dbReference type="NCBI Taxonomy" id="324767"/>
    <lineage>
        <taxon>Bacteria</taxon>
        <taxon>Bacillati</taxon>
        <taxon>Bacillota</taxon>
        <taxon>Bacilli</taxon>
        <taxon>Bacillales</taxon>
        <taxon>Bacillaceae</taxon>
        <taxon>Bacillus</taxon>
    </lineage>
</organism>
<dbReference type="Pfam" id="PF13411">
    <property type="entry name" value="MerR_1"/>
    <property type="match status" value="1"/>
</dbReference>
<sequence length="193" mass="22588">MTMTGTGQHYPPKDLSILLDIADSTLRKWAIALEEQEYFFSRTDKNKRLFSDRDVIVLKHLRNLVQVQNMSLQNAAIIVASKYKEEFKTASEQENSTNGIRSGEGDIQSILEQMELMRNQQEQLITMNQQLLQRLDEQQKYIDERLETRDKLLLESFREIQKSNQLLLTQQKEEPAENAKPKRRGILSIFSRT</sequence>
<feature type="domain" description="HTH merR-type" evidence="2">
    <location>
        <begin position="11"/>
        <end position="80"/>
    </location>
</feature>
<dbReference type="SUPFAM" id="SSF46955">
    <property type="entry name" value="Putative DNA-binding domain"/>
    <property type="match status" value="1"/>
</dbReference>
<evidence type="ECO:0000256" key="1">
    <source>
        <dbReference type="SAM" id="MobiDB-lite"/>
    </source>
</evidence>
<dbReference type="EMBL" id="VTES01000015">
    <property type="protein sequence ID" value="TYS55794.1"/>
    <property type="molecule type" value="Genomic_DNA"/>
</dbReference>
<feature type="compositionally biased region" description="Basic and acidic residues" evidence="1">
    <location>
        <begin position="171"/>
        <end position="180"/>
    </location>
</feature>
<dbReference type="Gene3D" id="1.10.1660.10">
    <property type="match status" value="1"/>
</dbReference>
<gene>
    <name evidence="3" type="ORF">FZD47_25555</name>
</gene>
<evidence type="ECO:0000313" key="4">
    <source>
        <dbReference type="Proteomes" id="UP000323732"/>
    </source>
</evidence>
<proteinExistence type="predicted"/>
<accession>A0A5D4S181</accession>
<reference evidence="3 4" key="1">
    <citation type="submission" date="2019-08" db="EMBL/GenBank/DDBJ databases">
        <title>Bacillus genomes from the desert of Cuatro Cienegas, Coahuila.</title>
        <authorList>
            <person name="Olmedo-Alvarez G."/>
        </authorList>
    </citation>
    <scope>NUCLEOTIDE SEQUENCE [LARGE SCALE GENOMIC DNA]</scope>
    <source>
        <strain evidence="3 4">CH37_1T</strain>
    </source>
</reference>
<name>A0A5D4S181_9BACI</name>